<dbReference type="AlphaFoldDB" id="A0A1Y2H2Y4"/>
<comment type="caution">
    <text evidence="2">The sequence shown here is derived from an EMBL/GenBank/DDBJ whole genome shotgun (WGS) entry which is preliminary data.</text>
</comment>
<dbReference type="GeneID" id="33572873"/>
<dbReference type="Proteomes" id="UP000193648">
    <property type="component" value="Unassembled WGS sequence"/>
</dbReference>
<evidence type="ECO:0000256" key="1">
    <source>
        <dbReference type="SAM" id="Phobius"/>
    </source>
</evidence>
<dbReference type="RefSeq" id="XP_021886581.1">
    <property type="nucleotide sequence ID" value="XM_022031032.1"/>
</dbReference>
<organism evidence="2 3">
    <name type="scientific">Lobosporangium transversale</name>
    <dbReference type="NCBI Taxonomy" id="64571"/>
    <lineage>
        <taxon>Eukaryota</taxon>
        <taxon>Fungi</taxon>
        <taxon>Fungi incertae sedis</taxon>
        <taxon>Mucoromycota</taxon>
        <taxon>Mortierellomycotina</taxon>
        <taxon>Mortierellomycetes</taxon>
        <taxon>Mortierellales</taxon>
        <taxon>Mortierellaceae</taxon>
        <taxon>Lobosporangium</taxon>
    </lineage>
</organism>
<feature type="transmembrane region" description="Helical" evidence="1">
    <location>
        <begin position="20"/>
        <end position="45"/>
    </location>
</feature>
<keyword evidence="1" id="KW-0812">Transmembrane</keyword>
<protein>
    <submittedName>
        <fullName evidence="2">Uncharacterized protein</fullName>
    </submittedName>
</protein>
<name>A0A1Y2H2Y4_9FUNG</name>
<dbReference type="InParanoid" id="A0A1Y2H2Y4"/>
<keyword evidence="1" id="KW-1133">Transmembrane helix</keyword>
<accession>A0A1Y2H2Y4</accession>
<sequence>MSGGYNGPTLSFFPFSTPLSLFFFFFFFSFSFFSLSLPSFLPFLLRSSFINSSFILSPPSIAKQPPLCIVSYLNICETVPEQKTSFPIRFSFSYHYTYSYVPLVF</sequence>
<keyword evidence="3" id="KW-1185">Reference proteome</keyword>
<evidence type="ECO:0000313" key="3">
    <source>
        <dbReference type="Proteomes" id="UP000193648"/>
    </source>
</evidence>
<proteinExistence type="predicted"/>
<dbReference type="EMBL" id="MCFF01000001">
    <property type="protein sequence ID" value="ORZ28908.1"/>
    <property type="molecule type" value="Genomic_DNA"/>
</dbReference>
<reference evidence="2 3" key="1">
    <citation type="submission" date="2016-07" db="EMBL/GenBank/DDBJ databases">
        <title>Pervasive Adenine N6-methylation of Active Genes in Fungi.</title>
        <authorList>
            <consortium name="DOE Joint Genome Institute"/>
            <person name="Mondo S.J."/>
            <person name="Dannebaum R.O."/>
            <person name="Kuo R.C."/>
            <person name="Labutti K."/>
            <person name="Haridas S."/>
            <person name="Kuo A."/>
            <person name="Salamov A."/>
            <person name="Ahrendt S.R."/>
            <person name="Lipzen A."/>
            <person name="Sullivan W."/>
            <person name="Andreopoulos W.B."/>
            <person name="Clum A."/>
            <person name="Lindquist E."/>
            <person name="Daum C."/>
            <person name="Ramamoorthy G.K."/>
            <person name="Gryganskyi A."/>
            <person name="Culley D."/>
            <person name="Magnuson J.K."/>
            <person name="James T.Y."/>
            <person name="O'Malley M.A."/>
            <person name="Stajich J.E."/>
            <person name="Spatafora J.W."/>
            <person name="Visel A."/>
            <person name="Grigoriev I.V."/>
        </authorList>
    </citation>
    <scope>NUCLEOTIDE SEQUENCE [LARGE SCALE GENOMIC DNA]</scope>
    <source>
        <strain evidence="2 3">NRRL 3116</strain>
    </source>
</reference>
<evidence type="ECO:0000313" key="2">
    <source>
        <dbReference type="EMBL" id="ORZ28908.1"/>
    </source>
</evidence>
<gene>
    <name evidence="2" type="ORF">BCR41DRAFT_8100</name>
</gene>
<keyword evidence="1" id="KW-0472">Membrane</keyword>